<dbReference type="AlphaFoldDB" id="A0A4S8LW60"/>
<evidence type="ECO:0000256" key="1">
    <source>
        <dbReference type="SAM" id="MobiDB-lite"/>
    </source>
</evidence>
<feature type="compositionally biased region" description="Basic residues" evidence="1">
    <location>
        <begin position="94"/>
        <end position="113"/>
    </location>
</feature>
<protein>
    <submittedName>
        <fullName evidence="2">Uncharacterized protein</fullName>
    </submittedName>
</protein>
<proteinExistence type="predicted"/>
<gene>
    <name evidence="2" type="ORF">K435DRAFT_799731</name>
</gene>
<accession>A0A4S8LW60</accession>
<dbReference type="Proteomes" id="UP000297245">
    <property type="component" value="Unassembled WGS sequence"/>
</dbReference>
<reference evidence="2 3" key="1">
    <citation type="journal article" date="2019" name="Nat. Ecol. Evol.">
        <title>Megaphylogeny resolves global patterns of mushroom evolution.</title>
        <authorList>
            <person name="Varga T."/>
            <person name="Krizsan K."/>
            <person name="Foldi C."/>
            <person name="Dima B."/>
            <person name="Sanchez-Garcia M."/>
            <person name="Sanchez-Ramirez S."/>
            <person name="Szollosi G.J."/>
            <person name="Szarkandi J.G."/>
            <person name="Papp V."/>
            <person name="Albert L."/>
            <person name="Andreopoulos W."/>
            <person name="Angelini C."/>
            <person name="Antonin V."/>
            <person name="Barry K.W."/>
            <person name="Bougher N.L."/>
            <person name="Buchanan P."/>
            <person name="Buyck B."/>
            <person name="Bense V."/>
            <person name="Catcheside P."/>
            <person name="Chovatia M."/>
            <person name="Cooper J."/>
            <person name="Damon W."/>
            <person name="Desjardin D."/>
            <person name="Finy P."/>
            <person name="Geml J."/>
            <person name="Haridas S."/>
            <person name="Hughes K."/>
            <person name="Justo A."/>
            <person name="Karasinski D."/>
            <person name="Kautmanova I."/>
            <person name="Kiss B."/>
            <person name="Kocsube S."/>
            <person name="Kotiranta H."/>
            <person name="LaButti K.M."/>
            <person name="Lechner B.E."/>
            <person name="Liimatainen K."/>
            <person name="Lipzen A."/>
            <person name="Lukacs Z."/>
            <person name="Mihaltcheva S."/>
            <person name="Morgado L.N."/>
            <person name="Niskanen T."/>
            <person name="Noordeloos M.E."/>
            <person name="Ohm R.A."/>
            <person name="Ortiz-Santana B."/>
            <person name="Ovrebo C."/>
            <person name="Racz N."/>
            <person name="Riley R."/>
            <person name="Savchenko A."/>
            <person name="Shiryaev A."/>
            <person name="Soop K."/>
            <person name="Spirin V."/>
            <person name="Szebenyi C."/>
            <person name="Tomsovsky M."/>
            <person name="Tulloss R.E."/>
            <person name="Uehling J."/>
            <person name="Grigoriev I.V."/>
            <person name="Vagvolgyi C."/>
            <person name="Papp T."/>
            <person name="Martin F.M."/>
            <person name="Miettinen O."/>
            <person name="Hibbett D.S."/>
            <person name="Nagy L.G."/>
        </authorList>
    </citation>
    <scope>NUCLEOTIDE SEQUENCE [LARGE SCALE GENOMIC DNA]</scope>
    <source>
        <strain evidence="2 3">CBS 962.96</strain>
    </source>
</reference>
<organism evidence="2 3">
    <name type="scientific">Dendrothele bispora (strain CBS 962.96)</name>
    <dbReference type="NCBI Taxonomy" id="1314807"/>
    <lineage>
        <taxon>Eukaryota</taxon>
        <taxon>Fungi</taxon>
        <taxon>Dikarya</taxon>
        <taxon>Basidiomycota</taxon>
        <taxon>Agaricomycotina</taxon>
        <taxon>Agaricomycetes</taxon>
        <taxon>Agaricomycetidae</taxon>
        <taxon>Agaricales</taxon>
        <taxon>Agaricales incertae sedis</taxon>
        <taxon>Dendrothele</taxon>
    </lineage>
</organism>
<evidence type="ECO:0000313" key="3">
    <source>
        <dbReference type="Proteomes" id="UP000297245"/>
    </source>
</evidence>
<feature type="compositionally biased region" description="Basic residues" evidence="1">
    <location>
        <begin position="62"/>
        <end position="72"/>
    </location>
</feature>
<feature type="compositionally biased region" description="Basic and acidic residues" evidence="1">
    <location>
        <begin position="74"/>
        <end position="93"/>
    </location>
</feature>
<dbReference type="EMBL" id="ML179250">
    <property type="protein sequence ID" value="THU93383.1"/>
    <property type="molecule type" value="Genomic_DNA"/>
</dbReference>
<feature type="compositionally biased region" description="Basic and acidic residues" evidence="1">
    <location>
        <begin position="133"/>
        <end position="149"/>
    </location>
</feature>
<keyword evidence="3" id="KW-1185">Reference proteome</keyword>
<sequence length="342" mass="38611">MDMEEGQGSGCKQQLGAKVLLVSPEQQQVQGKEARPYTGSKIASRPAHFAEAAQLSPDKQNKVQKTKPKTWKNKGSDEEKRSSPKSKSIESKKDRRKVKKRKRNWKRERKQKKKDGGGVVIGGRGRRHGVGLEQDKRQQKQEQERLVEKEVDEEVEKGEEKEICKGSWRERQRVGWIGIRRERQKGRGVGVDVGPRVEVEKRAGIKIKRRVVAMAMAVVEVVEKKKQEEEKEVVLGQGSTRALLWDCFLEQPRPGFWVELRSNTLLSLTFSLAPTTFNPVPVPHKPPSCHNISDLLPQSIHLNHESGFLKVSGLGYRAVVCGVTDRAEVVRSVVPDVAHYGD</sequence>
<name>A0A4S8LW60_DENBC</name>
<evidence type="ECO:0000313" key="2">
    <source>
        <dbReference type="EMBL" id="THU93383.1"/>
    </source>
</evidence>
<feature type="region of interest" description="Disordered" evidence="1">
    <location>
        <begin position="24"/>
        <end position="149"/>
    </location>
</feature>